<keyword evidence="3" id="KW-0238">DNA-binding</keyword>
<dbReference type="InterPro" id="IPR036388">
    <property type="entry name" value="WH-like_DNA-bd_sf"/>
</dbReference>
<dbReference type="Pfam" id="PF00392">
    <property type="entry name" value="GntR"/>
    <property type="match status" value="1"/>
</dbReference>
<dbReference type="STRING" id="1121328.JWYL7_1763"/>
<dbReference type="PANTHER" id="PTHR44846">
    <property type="entry name" value="MANNOSYL-D-GLYCERATE TRANSPORT/METABOLISM SYSTEM REPRESSOR MNGR-RELATED"/>
    <property type="match status" value="1"/>
</dbReference>
<accession>A0A150FSY2</accession>
<dbReference type="InterPro" id="IPR012770">
    <property type="entry name" value="TreR"/>
</dbReference>
<dbReference type="RefSeq" id="WP_066071966.1">
    <property type="nucleotide sequence ID" value="NZ_FRBG01000014.1"/>
</dbReference>
<organism evidence="7 9">
    <name type="scientific">Alkalithermobacter thermoalcaliphilus JW-YL-7 = DSM 7308</name>
    <dbReference type="NCBI Taxonomy" id="1121328"/>
    <lineage>
        <taxon>Bacteria</taxon>
        <taxon>Bacillati</taxon>
        <taxon>Bacillota</taxon>
        <taxon>Clostridia</taxon>
        <taxon>Peptostreptococcales</taxon>
        <taxon>Tepidibacteraceae</taxon>
        <taxon>Alkalithermobacter</taxon>
    </lineage>
</organism>
<reference evidence="7 9" key="1">
    <citation type="submission" date="2016-02" db="EMBL/GenBank/DDBJ databases">
        <title>Draft genome sequence for Clostridium paradoxum JW-YL-7.</title>
        <authorList>
            <person name="Utturkar S.M."/>
            <person name="Lancaster A."/>
            <person name="Poole F.L."/>
            <person name="Adams M.W."/>
            <person name="Brown S.D."/>
        </authorList>
    </citation>
    <scope>NUCLEOTIDE SEQUENCE [LARGE SCALE GENOMIC DNA]</scope>
    <source>
        <strain evidence="7 9">JW-YL-7</strain>
    </source>
</reference>
<evidence type="ECO:0000256" key="5">
    <source>
        <dbReference type="NCBIfam" id="TIGR02404"/>
    </source>
</evidence>
<comment type="caution">
    <text evidence="7">The sequence shown here is derived from an EMBL/GenBank/DDBJ whole genome shotgun (WGS) entry which is preliminary data.</text>
</comment>
<dbReference type="PROSITE" id="PS50949">
    <property type="entry name" value="HTH_GNTR"/>
    <property type="match status" value="1"/>
</dbReference>
<protein>
    <recommendedName>
        <fullName evidence="5">Trehalose operon repressor</fullName>
    </recommendedName>
</protein>
<dbReference type="Proteomes" id="UP000323392">
    <property type="component" value="Unassembled WGS sequence"/>
</dbReference>
<dbReference type="InterPro" id="IPR011663">
    <property type="entry name" value="UTRA"/>
</dbReference>
<evidence type="ECO:0000256" key="1">
    <source>
        <dbReference type="ARBA" id="ARBA00022491"/>
    </source>
</evidence>
<evidence type="ECO:0000256" key="2">
    <source>
        <dbReference type="ARBA" id="ARBA00023015"/>
    </source>
</evidence>
<dbReference type="FunFam" id="3.40.1410.10:FF:000008">
    <property type="entry name" value="Transcriptional regulator, GntR family"/>
    <property type="match status" value="1"/>
</dbReference>
<dbReference type="CDD" id="cd07377">
    <property type="entry name" value="WHTH_GntR"/>
    <property type="match status" value="1"/>
</dbReference>
<evidence type="ECO:0000313" key="10">
    <source>
        <dbReference type="Proteomes" id="UP000323392"/>
    </source>
</evidence>
<dbReference type="Pfam" id="PF07702">
    <property type="entry name" value="UTRA"/>
    <property type="match status" value="1"/>
</dbReference>
<evidence type="ECO:0000313" key="9">
    <source>
        <dbReference type="Proteomes" id="UP000092605"/>
    </source>
</evidence>
<name>A0A150FSY2_CLOPD</name>
<dbReference type="Gene3D" id="3.40.1410.10">
    <property type="entry name" value="Chorismate lyase-like"/>
    <property type="match status" value="1"/>
</dbReference>
<proteinExistence type="predicted"/>
<dbReference type="SMART" id="SM00866">
    <property type="entry name" value="UTRA"/>
    <property type="match status" value="1"/>
</dbReference>
<dbReference type="Proteomes" id="UP000092605">
    <property type="component" value="Unassembled WGS sequence"/>
</dbReference>
<dbReference type="EMBL" id="LSFY01000001">
    <property type="protein sequence ID" value="KXZ40688.1"/>
    <property type="molecule type" value="Genomic_DNA"/>
</dbReference>
<dbReference type="GO" id="GO:0045892">
    <property type="term" value="P:negative regulation of DNA-templated transcription"/>
    <property type="evidence" value="ECO:0007669"/>
    <property type="project" value="TreeGrafter"/>
</dbReference>
<dbReference type="SUPFAM" id="SSF64288">
    <property type="entry name" value="Chorismate lyase-like"/>
    <property type="match status" value="1"/>
</dbReference>
<reference evidence="8 10" key="2">
    <citation type="submission" date="2016-11" db="EMBL/GenBank/DDBJ databases">
        <authorList>
            <person name="Varghese N."/>
            <person name="Submissions S."/>
        </authorList>
    </citation>
    <scope>NUCLEOTIDE SEQUENCE [LARGE SCALE GENOMIC DNA]</scope>
    <source>
        <strain evidence="8 10">DSM 7308</strain>
    </source>
</reference>
<keyword evidence="2" id="KW-0805">Transcription regulation</keyword>
<dbReference type="InterPro" id="IPR036390">
    <property type="entry name" value="WH_DNA-bd_sf"/>
</dbReference>
<dbReference type="OrthoDB" id="9816541at2"/>
<dbReference type="PANTHER" id="PTHR44846:SF12">
    <property type="entry name" value="HTH-TYPE TRANSCRIPTIONAL REGULATOR TRER"/>
    <property type="match status" value="1"/>
</dbReference>
<feature type="domain" description="HTH gntR-type" evidence="6">
    <location>
        <begin position="2"/>
        <end position="70"/>
    </location>
</feature>
<dbReference type="PRINTS" id="PR00035">
    <property type="entry name" value="HTHGNTR"/>
</dbReference>
<evidence type="ECO:0000259" key="6">
    <source>
        <dbReference type="PROSITE" id="PS50949"/>
    </source>
</evidence>
<evidence type="ECO:0000313" key="8">
    <source>
        <dbReference type="EMBL" id="SHL17648.1"/>
    </source>
</evidence>
<evidence type="ECO:0000256" key="3">
    <source>
        <dbReference type="ARBA" id="ARBA00023125"/>
    </source>
</evidence>
<dbReference type="GO" id="GO:0003677">
    <property type="term" value="F:DNA binding"/>
    <property type="evidence" value="ECO:0007669"/>
    <property type="project" value="UniProtKB-UniRule"/>
</dbReference>
<keyword evidence="10" id="KW-1185">Reference proteome</keyword>
<dbReference type="PATRIC" id="fig|1121328.3.peg.1775"/>
<sequence>MNAKYLNIYNEIVSQIQSGQLKKDTKLLSENDYMRLYDVSRDTIRKALNLLEQEGYIQKIKGKGSFVLDINKFDFPVSGIVTFKELAKMMNEKSRTILVSLDLDLADSFTMKKLNISSEDKVWKVVRVREIGKNKVILDKDYISEKFVPNLTKEICEDSIYEYIENSLGLKISFAKKEITVEKATKEDKKNLDLKEYDMVVVVKSYTYLDDASLFQYSESRHRPDKFKFVDFARRKTLYPNG</sequence>
<dbReference type="SMART" id="SM00345">
    <property type="entry name" value="HTH_GNTR"/>
    <property type="match status" value="1"/>
</dbReference>
<dbReference type="InterPro" id="IPR000524">
    <property type="entry name" value="Tscrpt_reg_HTH_GntR"/>
</dbReference>
<dbReference type="InterPro" id="IPR050679">
    <property type="entry name" value="Bact_HTH_transcr_reg"/>
</dbReference>
<evidence type="ECO:0000256" key="4">
    <source>
        <dbReference type="ARBA" id="ARBA00023163"/>
    </source>
</evidence>
<dbReference type="InterPro" id="IPR028978">
    <property type="entry name" value="Chorismate_lyase_/UTRA_dom_sf"/>
</dbReference>
<keyword evidence="1" id="KW-0678">Repressor</keyword>
<dbReference type="NCBIfam" id="TIGR02404">
    <property type="entry name" value="trehalos_R_Bsub"/>
    <property type="match status" value="1"/>
</dbReference>
<dbReference type="SUPFAM" id="SSF46785">
    <property type="entry name" value="Winged helix' DNA-binding domain"/>
    <property type="match status" value="1"/>
</dbReference>
<evidence type="ECO:0000313" key="7">
    <source>
        <dbReference type="EMBL" id="KXZ40688.1"/>
    </source>
</evidence>
<dbReference type="EMBL" id="FRBG01000014">
    <property type="protein sequence ID" value="SHL17648.1"/>
    <property type="molecule type" value="Genomic_DNA"/>
</dbReference>
<keyword evidence="4" id="KW-0804">Transcription</keyword>
<dbReference type="AlphaFoldDB" id="A0A150FSY2"/>
<gene>
    <name evidence="7" type="ORF">JWYL7_1763</name>
    <name evidence="8" type="ORF">SAMN05661008_01598</name>
</gene>
<dbReference type="Gene3D" id="1.10.10.10">
    <property type="entry name" value="Winged helix-like DNA-binding domain superfamily/Winged helix DNA-binding domain"/>
    <property type="match status" value="1"/>
</dbReference>
<dbReference type="GO" id="GO:0003700">
    <property type="term" value="F:DNA-binding transcription factor activity"/>
    <property type="evidence" value="ECO:0007669"/>
    <property type="project" value="UniProtKB-UniRule"/>
</dbReference>